<evidence type="ECO:0000313" key="7">
    <source>
        <dbReference type="EMBL" id="TKJ94661.1"/>
    </source>
</evidence>
<feature type="chain" id="PRO_5021028530" description="Uncharacterized protein YbaV" evidence="4">
    <location>
        <begin position="26"/>
        <end position="112"/>
    </location>
</feature>
<dbReference type="InterPro" id="IPR010994">
    <property type="entry name" value="RuvA_2-like"/>
</dbReference>
<reference evidence="7 8" key="1">
    <citation type="journal article" date="2019" name="Sci. Rep.">
        <title>Differences in resource use lead to coexistence of seed-transmitted microbial populations.</title>
        <authorList>
            <person name="Torres-Cortes G."/>
            <person name="Garcia B.J."/>
            <person name="Compant S."/>
            <person name="Rezki S."/>
            <person name="Jones P."/>
            <person name="Preveaux A."/>
            <person name="Briand M."/>
            <person name="Roulet A."/>
            <person name="Bouchez O."/>
            <person name="Jacobson D."/>
            <person name="Barret M."/>
        </authorList>
    </citation>
    <scope>NUCLEOTIDE SEQUENCE [LARGE SCALE GENOMIC DNA]</scope>
    <source>
        <strain evidence="7 8">CFBP13511</strain>
    </source>
</reference>
<keyword evidence="2" id="KW-0677">Repeat</keyword>
<dbReference type="RefSeq" id="WP_137268739.1">
    <property type="nucleotide sequence ID" value="NZ_CP101613.1"/>
</dbReference>
<dbReference type="FunFam" id="1.10.150.280:FF:000001">
    <property type="entry name" value="Competence protein ComEA helix-hairpin-helix repeat region"/>
    <property type="match status" value="1"/>
</dbReference>
<dbReference type="GO" id="GO:0015628">
    <property type="term" value="P:protein secretion by the type II secretion system"/>
    <property type="evidence" value="ECO:0007669"/>
    <property type="project" value="TreeGrafter"/>
</dbReference>
<evidence type="ECO:0000256" key="2">
    <source>
        <dbReference type="ARBA" id="ARBA00022737"/>
    </source>
</evidence>
<dbReference type="PANTHER" id="PTHR21180:SF32">
    <property type="entry name" value="ENDONUCLEASE_EXONUCLEASE_PHOSPHATASE FAMILY DOMAIN-CONTAINING PROTEIN 1"/>
    <property type="match status" value="1"/>
</dbReference>
<evidence type="ECO:0000313" key="8">
    <source>
        <dbReference type="Proteomes" id="UP000306393"/>
    </source>
</evidence>
<dbReference type="InterPro" id="IPR003583">
    <property type="entry name" value="Hlx-hairpin-Hlx_DNA-bd_motif"/>
</dbReference>
<dbReference type="OrthoDB" id="7510573at2"/>
<dbReference type="STRING" id="1219360.GCA_001571305_02297"/>
<dbReference type="PANTHER" id="PTHR21180">
    <property type="entry name" value="ENDONUCLEASE/EXONUCLEASE/PHOSPHATASE FAMILY DOMAIN-CONTAINING PROTEIN 1"/>
    <property type="match status" value="1"/>
</dbReference>
<dbReference type="EMBL" id="QGAC01000002">
    <property type="protein sequence ID" value="TKJ94661.1"/>
    <property type="molecule type" value="Genomic_DNA"/>
</dbReference>
<gene>
    <name evidence="7" type="ORF">EpCFBP13511_03715</name>
    <name evidence="6" type="ORF">IFT93_08110</name>
</gene>
<dbReference type="AlphaFoldDB" id="A0A4U3FKN6"/>
<dbReference type="GO" id="GO:0006281">
    <property type="term" value="P:DNA repair"/>
    <property type="evidence" value="ECO:0007669"/>
    <property type="project" value="InterPro"/>
</dbReference>
<dbReference type="GO" id="GO:0003677">
    <property type="term" value="F:DNA binding"/>
    <property type="evidence" value="ECO:0007669"/>
    <property type="project" value="InterPro"/>
</dbReference>
<dbReference type="GO" id="GO:0015627">
    <property type="term" value="C:type II protein secretion system complex"/>
    <property type="evidence" value="ECO:0007669"/>
    <property type="project" value="TreeGrafter"/>
</dbReference>
<evidence type="ECO:0000313" key="6">
    <source>
        <dbReference type="EMBL" id="MBD8106390.1"/>
    </source>
</evidence>
<dbReference type="Proteomes" id="UP000306393">
    <property type="component" value="Unassembled WGS sequence"/>
</dbReference>
<feature type="domain" description="Helix-hairpin-helix DNA-binding motif class 1" evidence="5">
    <location>
        <begin position="90"/>
        <end position="109"/>
    </location>
</feature>
<feature type="signal peptide" evidence="4">
    <location>
        <begin position="1"/>
        <end position="25"/>
    </location>
</feature>
<keyword evidence="9" id="KW-1185">Reference proteome</keyword>
<protein>
    <recommendedName>
        <fullName evidence="3">Uncharacterized protein YbaV</fullName>
    </recommendedName>
</protein>
<dbReference type="Gene3D" id="1.10.150.280">
    <property type="entry name" value="AF1531-like domain"/>
    <property type="match status" value="1"/>
</dbReference>
<reference evidence="6 9" key="2">
    <citation type="journal article" date="2020" name="FEMS Microbiol. Ecol.">
        <title>Temporal dynamics of bacterial communities during seed development and maturation.</title>
        <authorList>
            <person name="Chesneau G."/>
            <person name="Torres-Cortes G."/>
            <person name="Briand M."/>
            <person name="Darrasse A."/>
            <person name="Preveaux A."/>
            <person name="Marais C."/>
            <person name="Jacques M.A."/>
            <person name="Shade A."/>
            <person name="Barret M."/>
        </authorList>
    </citation>
    <scope>NUCLEOTIDE SEQUENCE [LARGE SCALE GENOMIC DNA]</scope>
    <source>
        <strain evidence="6 9">CFBP13732</strain>
    </source>
</reference>
<evidence type="ECO:0000256" key="4">
    <source>
        <dbReference type="SAM" id="SignalP"/>
    </source>
</evidence>
<dbReference type="InterPro" id="IPR051675">
    <property type="entry name" value="Endo/Exo/Phosphatase_dom_1"/>
</dbReference>
<accession>A0A4U3FKN6</accession>
<feature type="domain" description="Helix-hairpin-helix DNA-binding motif class 1" evidence="5">
    <location>
        <begin position="60"/>
        <end position="79"/>
    </location>
</feature>
<evidence type="ECO:0000259" key="5">
    <source>
        <dbReference type="SMART" id="SM00278"/>
    </source>
</evidence>
<name>A0A4U3FKN6_9GAMM</name>
<evidence type="ECO:0000313" key="9">
    <source>
        <dbReference type="Proteomes" id="UP000661012"/>
    </source>
</evidence>
<dbReference type="Proteomes" id="UP000661012">
    <property type="component" value="Unassembled WGS sequence"/>
</dbReference>
<evidence type="ECO:0000256" key="3">
    <source>
        <dbReference type="ARBA" id="ARBA00070757"/>
    </source>
</evidence>
<evidence type="ECO:0000256" key="1">
    <source>
        <dbReference type="ARBA" id="ARBA00022729"/>
    </source>
</evidence>
<dbReference type="EMBL" id="JACYNN010000004">
    <property type="protein sequence ID" value="MBD8106390.1"/>
    <property type="molecule type" value="Genomic_DNA"/>
</dbReference>
<dbReference type="NCBIfam" id="TIGR00426">
    <property type="entry name" value="competence protein ComEA helix-hairpin-helix repeat region"/>
    <property type="match status" value="1"/>
</dbReference>
<comment type="caution">
    <text evidence="7">The sequence shown here is derived from an EMBL/GenBank/DDBJ whole genome shotgun (WGS) entry which is preliminary data.</text>
</comment>
<dbReference type="SMART" id="SM00278">
    <property type="entry name" value="HhH1"/>
    <property type="match status" value="2"/>
</dbReference>
<keyword evidence="1 4" id="KW-0732">Signal</keyword>
<organism evidence="7 8">
    <name type="scientific">Erwinia persicina</name>
    <dbReference type="NCBI Taxonomy" id="55211"/>
    <lineage>
        <taxon>Bacteria</taxon>
        <taxon>Pseudomonadati</taxon>
        <taxon>Pseudomonadota</taxon>
        <taxon>Gammaproteobacteria</taxon>
        <taxon>Enterobacterales</taxon>
        <taxon>Erwiniaceae</taxon>
        <taxon>Erwinia</taxon>
    </lineage>
</organism>
<dbReference type="SUPFAM" id="SSF47781">
    <property type="entry name" value="RuvA domain 2-like"/>
    <property type="match status" value="1"/>
</dbReference>
<sequence length="112" mass="11834">MFNRTLQALTFVLSAGLFLPGIAGAEPVAEKPATVQTVPETDAISPSTSQVSINSASAEELAAALNGVGIKKAESIVSYREKYGPFTQLEQLKEVPGMGNKLVERNLSSLKL</sequence>
<proteinExistence type="predicted"/>
<dbReference type="Pfam" id="PF12836">
    <property type="entry name" value="HHH_3"/>
    <property type="match status" value="1"/>
</dbReference>
<dbReference type="InterPro" id="IPR004509">
    <property type="entry name" value="Competence_ComEA_HhH"/>
</dbReference>